<evidence type="ECO:0000256" key="3">
    <source>
        <dbReference type="RuleBase" id="RU000682"/>
    </source>
</evidence>
<evidence type="ECO:0000256" key="1">
    <source>
        <dbReference type="ARBA" id="ARBA00004123"/>
    </source>
</evidence>
<dbReference type="CDD" id="cd00086">
    <property type="entry name" value="homeodomain"/>
    <property type="match status" value="1"/>
</dbReference>
<dbReference type="PROSITE" id="PS50071">
    <property type="entry name" value="HOMEOBOX_2"/>
    <property type="match status" value="1"/>
</dbReference>
<feature type="region of interest" description="Disordered" evidence="4">
    <location>
        <begin position="319"/>
        <end position="342"/>
    </location>
</feature>
<dbReference type="Pfam" id="PF00046">
    <property type="entry name" value="Homeodomain"/>
    <property type="match status" value="1"/>
</dbReference>
<dbReference type="Gene3D" id="1.10.10.60">
    <property type="entry name" value="Homeodomain-like"/>
    <property type="match status" value="1"/>
</dbReference>
<dbReference type="HOGENOM" id="CLU_033452_0_0_1"/>
<evidence type="ECO:0000256" key="4">
    <source>
        <dbReference type="SAM" id="MobiDB-lite"/>
    </source>
</evidence>
<feature type="compositionally biased region" description="Polar residues" evidence="4">
    <location>
        <begin position="211"/>
        <end position="230"/>
    </location>
</feature>
<feature type="compositionally biased region" description="Polar residues" evidence="4">
    <location>
        <begin position="184"/>
        <end position="198"/>
    </location>
</feature>
<gene>
    <name evidence="6" type="ORF">OIDMADRAFT_194382</name>
</gene>
<feature type="domain" description="Homeobox" evidence="5">
    <location>
        <begin position="58"/>
        <end position="118"/>
    </location>
</feature>
<dbReference type="InterPro" id="IPR051775">
    <property type="entry name" value="Homeobox_domain"/>
</dbReference>
<protein>
    <recommendedName>
        <fullName evidence="5">Homeobox domain-containing protein</fullName>
    </recommendedName>
</protein>
<keyword evidence="7" id="KW-1185">Reference proteome</keyword>
<keyword evidence="2 3" id="KW-0539">Nucleus</keyword>
<dbReference type="PANTHER" id="PTHR24323">
    <property type="entry name" value="CEH-10 HOMEODOMAIN-CONTAINING HOMOLOG"/>
    <property type="match status" value="1"/>
</dbReference>
<dbReference type="STRING" id="913774.A0A0C3H7I7"/>
<proteinExistence type="predicted"/>
<dbReference type="Proteomes" id="UP000054321">
    <property type="component" value="Unassembled WGS sequence"/>
</dbReference>
<dbReference type="AlphaFoldDB" id="A0A0C3H7I7"/>
<feature type="compositionally biased region" description="Polar residues" evidence="4">
    <location>
        <begin position="514"/>
        <end position="523"/>
    </location>
</feature>
<dbReference type="EMBL" id="KN832873">
    <property type="protein sequence ID" value="KIN04131.1"/>
    <property type="molecule type" value="Genomic_DNA"/>
</dbReference>
<feature type="region of interest" description="Disordered" evidence="4">
    <location>
        <begin position="147"/>
        <end position="231"/>
    </location>
</feature>
<evidence type="ECO:0000259" key="5">
    <source>
        <dbReference type="PROSITE" id="PS50071"/>
    </source>
</evidence>
<dbReference type="GO" id="GO:0006355">
    <property type="term" value="P:regulation of DNA-templated transcription"/>
    <property type="evidence" value="ECO:0007669"/>
    <property type="project" value="TreeGrafter"/>
</dbReference>
<evidence type="ECO:0000313" key="6">
    <source>
        <dbReference type="EMBL" id="KIN04131.1"/>
    </source>
</evidence>
<dbReference type="OrthoDB" id="6159439at2759"/>
<reference evidence="6 7" key="1">
    <citation type="submission" date="2014-04" db="EMBL/GenBank/DDBJ databases">
        <authorList>
            <consortium name="DOE Joint Genome Institute"/>
            <person name="Kuo A."/>
            <person name="Martino E."/>
            <person name="Perotto S."/>
            <person name="Kohler A."/>
            <person name="Nagy L.G."/>
            <person name="Floudas D."/>
            <person name="Copeland A."/>
            <person name="Barry K.W."/>
            <person name="Cichocki N."/>
            <person name="Veneault-Fourrey C."/>
            <person name="LaButti K."/>
            <person name="Lindquist E.A."/>
            <person name="Lipzen A."/>
            <person name="Lundell T."/>
            <person name="Morin E."/>
            <person name="Murat C."/>
            <person name="Sun H."/>
            <person name="Tunlid A."/>
            <person name="Henrissat B."/>
            <person name="Grigoriev I.V."/>
            <person name="Hibbett D.S."/>
            <person name="Martin F."/>
            <person name="Nordberg H.P."/>
            <person name="Cantor M.N."/>
            <person name="Hua S.X."/>
        </authorList>
    </citation>
    <scope>NUCLEOTIDE SEQUENCE [LARGE SCALE GENOMIC DNA]</scope>
    <source>
        <strain evidence="6 7">Zn</strain>
    </source>
</reference>
<dbReference type="PANTHER" id="PTHR24323:SF7">
    <property type="entry name" value="HOMEOBOX DOMAIN-CONTAINING PROTEIN"/>
    <property type="match status" value="1"/>
</dbReference>
<dbReference type="InParanoid" id="A0A0C3H7I7"/>
<feature type="region of interest" description="Disordered" evidence="4">
    <location>
        <begin position="1"/>
        <end position="72"/>
    </location>
</feature>
<accession>A0A0C3H7I7</accession>
<sequence>MSDATLLPPSSSAAPGIFDGKRSNSSGNDAEIDFNASLLELSSQDATEEKSSDSGAKVPGKQKRKRTSPKDQAILEAEYKQNAKPNKAARAVIMEKVDLNEKELQIWFQNRRQINRRKSRPLLPHELAAFGLGDMATLTSSPSSAIDFNSNGPLREGVVQSEDNVTSRKEDLSTRSYAQEDMPRTQSMRESVDTTQKGVTDRPEMCDSALPPSSSMLRTQSSPEPLRTNTSSISLSDSVIKSFSSTPGYLANRWNPPNNSSTPNSTQIIPQVTPPIASNLTLPSSCPERVSLSDDIAPSTKVRLSMSLDGKAELVAADLSPSRELSERPASSGSALPQHRMQGLQRSRSCLTFSPLLRLSSVNNPLIPRLPRGRSRDSRNWEFFCDLEARDELTTQAEHESNGSAVAAISLLRSASNSALKSSGNKRNAPSSRLDLSSHDKRRKFGRAMSSLARLQGSGIQSLSVSQSNKSKSGLMGSPSGDSDKENWIPAGGGNVRRRPLPSSRPNKPPQAQVLGNNSNIPTQAVNFGGVKNGRRKAAEVEPHIFEDQENDETNQEVEKFMRGEVSPSKKGDLDCIQGLLSLSQGNWR</sequence>
<reference evidence="7" key="2">
    <citation type="submission" date="2015-01" db="EMBL/GenBank/DDBJ databases">
        <title>Evolutionary Origins and Diversification of the Mycorrhizal Mutualists.</title>
        <authorList>
            <consortium name="DOE Joint Genome Institute"/>
            <consortium name="Mycorrhizal Genomics Consortium"/>
            <person name="Kohler A."/>
            <person name="Kuo A."/>
            <person name="Nagy L.G."/>
            <person name="Floudas D."/>
            <person name="Copeland A."/>
            <person name="Barry K.W."/>
            <person name="Cichocki N."/>
            <person name="Veneault-Fourrey C."/>
            <person name="LaButti K."/>
            <person name="Lindquist E.A."/>
            <person name="Lipzen A."/>
            <person name="Lundell T."/>
            <person name="Morin E."/>
            <person name="Murat C."/>
            <person name="Riley R."/>
            <person name="Ohm R."/>
            <person name="Sun H."/>
            <person name="Tunlid A."/>
            <person name="Henrissat B."/>
            <person name="Grigoriev I.V."/>
            <person name="Hibbett D.S."/>
            <person name="Martin F."/>
        </authorList>
    </citation>
    <scope>NUCLEOTIDE SEQUENCE [LARGE SCALE GENOMIC DNA]</scope>
    <source>
        <strain evidence="7">Zn</strain>
    </source>
</reference>
<feature type="compositionally biased region" description="Low complexity" evidence="4">
    <location>
        <begin position="461"/>
        <end position="473"/>
    </location>
</feature>
<dbReference type="GO" id="GO:0005634">
    <property type="term" value="C:nucleus"/>
    <property type="evidence" value="ECO:0007669"/>
    <property type="project" value="UniProtKB-SubCell"/>
</dbReference>
<dbReference type="SUPFAM" id="SSF46689">
    <property type="entry name" value="Homeodomain-like"/>
    <property type="match status" value="1"/>
</dbReference>
<dbReference type="InterPro" id="IPR009057">
    <property type="entry name" value="Homeodomain-like_sf"/>
</dbReference>
<evidence type="ECO:0000256" key="2">
    <source>
        <dbReference type="PROSITE-ProRule" id="PRU00108"/>
    </source>
</evidence>
<keyword evidence="2 3" id="KW-0238">DNA-binding</keyword>
<dbReference type="SMART" id="SM00389">
    <property type="entry name" value="HOX"/>
    <property type="match status" value="1"/>
</dbReference>
<name>A0A0C3H7I7_OIDMZ</name>
<organism evidence="6 7">
    <name type="scientific">Oidiodendron maius (strain Zn)</name>
    <dbReference type="NCBI Taxonomy" id="913774"/>
    <lineage>
        <taxon>Eukaryota</taxon>
        <taxon>Fungi</taxon>
        <taxon>Dikarya</taxon>
        <taxon>Ascomycota</taxon>
        <taxon>Pezizomycotina</taxon>
        <taxon>Leotiomycetes</taxon>
        <taxon>Leotiomycetes incertae sedis</taxon>
        <taxon>Myxotrichaceae</taxon>
        <taxon>Oidiodendron</taxon>
    </lineage>
</organism>
<feature type="compositionally biased region" description="Polar residues" evidence="4">
    <location>
        <begin position="419"/>
        <end position="435"/>
    </location>
</feature>
<comment type="subcellular location">
    <subcellularLocation>
        <location evidence="1 2 3">Nucleus</location>
    </subcellularLocation>
</comment>
<keyword evidence="2 3" id="KW-0371">Homeobox</keyword>
<feature type="region of interest" description="Disordered" evidence="4">
    <location>
        <begin position="456"/>
        <end position="523"/>
    </location>
</feature>
<feature type="DNA-binding region" description="Homeobox" evidence="2">
    <location>
        <begin position="60"/>
        <end position="119"/>
    </location>
</feature>
<dbReference type="InterPro" id="IPR001356">
    <property type="entry name" value="HD"/>
</dbReference>
<feature type="region of interest" description="Disordered" evidence="4">
    <location>
        <begin position="419"/>
        <end position="442"/>
    </location>
</feature>
<dbReference type="GO" id="GO:0000976">
    <property type="term" value="F:transcription cis-regulatory region binding"/>
    <property type="evidence" value="ECO:0007669"/>
    <property type="project" value="TreeGrafter"/>
</dbReference>
<evidence type="ECO:0000313" key="7">
    <source>
        <dbReference type="Proteomes" id="UP000054321"/>
    </source>
</evidence>